<feature type="region of interest" description="Disordered" evidence="1">
    <location>
        <begin position="1"/>
        <end position="20"/>
    </location>
</feature>
<gene>
    <name evidence="2" type="ORF">GOODEAATRI_026006</name>
</gene>
<feature type="compositionally biased region" description="Polar residues" evidence="1">
    <location>
        <begin position="31"/>
        <end position="41"/>
    </location>
</feature>
<reference evidence="2 3" key="1">
    <citation type="submission" date="2021-06" db="EMBL/GenBank/DDBJ databases">
        <authorList>
            <person name="Palmer J.M."/>
        </authorList>
    </citation>
    <scope>NUCLEOTIDE SEQUENCE [LARGE SCALE GENOMIC DNA]</scope>
    <source>
        <strain evidence="2 3">GA_2019</strain>
        <tissue evidence="2">Muscle</tissue>
    </source>
</reference>
<protein>
    <submittedName>
        <fullName evidence="2">Uncharacterized protein</fullName>
    </submittedName>
</protein>
<dbReference type="Proteomes" id="UP001476798">
    <property type="component" value="Unassembled WGS sequence"/>
</dbReference>
<sequence length="109" mass="12542">MQGVDYVDLNSSESLPLDDRVQMKQLGVHQPQETGTNQTAGQKKHGENKTHLTQGGLFSFLSLTLRWQLWRYVNMSAILGGQFRPVHIESEQKKNFSYKCIKTSLRLEY</sequence>
<feature type="region of interest" description="Disordered" evidence="1">
    <location>
        <begin position="25"/>
        <end position="50"/>
    </location>
</feature>
<organism evidence="2 3">
    <name type="scientific">Goodea atripinnis</name>
    <dbReference type="NCBI Taxonomy" id="208336"/>
    <lineage>
        <taxon>Eukaryota</taxon>
        <taxon>Metazoa</taxon>
        <taxon>Chordata</taxon>
        <taxon>Craniata</taxon>
        <taxon>Vertebrata</taxon>
        <taxon>Euteleostomi</taxon>
        <taxon>Actinopterygii</taxon>
        <taxon>Neopterygii</taxon>
        <taxon>Teleostei</taxon>
        <taxon>Neoteleostei</taxon>
        <taxon>Acanthomorphata</taxon>
        <taxon>Ovalentaria</taxon>
        <taxon>Atherinomorphae</taxon>
        <taxon>Cyprinodontiformes</taxon>
        <taxon>Goodeidae</taxon>
        <taxon>Goodea</taxon>
    </lineage>
</organism>
<evidence type="ECO:0000313" key="3">
    <source>
        <dbReference type="Proteomes" id="UP001476798"/>
    </source>
</evidence>
<keyword evidence="3" id="KW-1185">Reference proteome</keyword>
<accession>A0ABV0MV77</accession>
<evidence type="ECO:0000256" key="1">
    <source>
        <dbReference type="SAM" id="MobiDB-lite"/>
    </source>
</evidence>
<dbReference type="EMBL" id="JAHRIO010013145">
    <property type="protein sequence ID" value="MEQ2163023.1"/>
    <property type="molecule type" value="Genomic_DNA"/>
</dbReference>
<name>A0ABV0MV77_9TELE</name>
<comment type="caution">
    <text evidence="2">The sequence shown here is derived from an EMBL/GenBank/DDBJ whole genome shotgun (WGS) entry which is preliminary data.</text>
</comment>
<evidence type="ECO:0000313" key="2">
    <source>
        <dbReference type="EMBL" id="MEQ2163023.1"/>
    </source>
</evidence>
<proteinExistence type="predicted"/>